<keyword evidence="2 8" id="KW-0349">Heme</keyword>
<name>A0A0S2K789_9GAMM</name>
<feature type="binding site" description="covalent" evidence="8">
    <location>
        <position position="104"/>
    </location>
    <ligand>
        <name>heme c</name>
        <dbReference type="ChEBI" id="CHEBI:61717"/>
        <label>1</label>
    </ligand>
</feature>
<organism evidence="11 12">
    <name type="scientific">Pseudoalteromonas phenolica</name>
    <dbReference type="NCBI Taxonomy" id="161398"/>
    <lineage>
        <taxon>Bacteria</taxon>
        <taxon>Pseudomonadati</taxon>
        <taxon>Pseudomonadota</taxon>
        <taxon>Gammaproteobacteria</taxon>
        <taxon>Alteromonadales</taxon>
        <taxon>Pseudoalteromonadaceae</taxon>
        <taxon>Pseudoalteromonas</taxon>
    </lineage>
</organism>
<evidence type="ECO:0000256" key="9">
    <source>
        <dbReference type="PIRSR" id="PIRSR000294-2"/>
    </source>
</evidence>
<evidence type="ECO:0000259" key="10">
    <source>
        <dbReference type="PROSITE" id="PS51007"/>
    </source>
</evidence>
<accession>A0A0S2K789</accession>
<evidence type="ECO:0000256" key="1">
    <source>
        <dbReference type="ARBA" id="ARBA00004418"/>
    </source>
</evidence>
<feature type="binding site" description="covalent" evidence="8">
    <location>
        <position position="280"/>
    </location>
    <ligand>
        <name>heme c</name>
        <dbReference type="ChEBI" id="CHEBI:61717"/>
        <label>2</label>
    </ligand>
</feature>
<keyword evidence="5" id="KW-0574">Periplasm</keyword>
<evidence type="ECO:0000313" key="12">
    <source>
        <dbReference type="Proteomes" id="UP000061457"/>
    </source>
</evidence>
<feature type="binding site" description="covalent" evidence="8">
    <location>
        <position position="277"/>
    </location>
    <ligand>
        <name>heme c</name>
        <dbReference type="ChEBI" id="CHEBI:61717"/>
        <label>2</label>
    </ligand>
</feature>
<keyword evidence="6" id="KW-0560">Oxidoreductase</keyword>
<feature type="binding site" description="axial binding residue" evidence="9">
    <location>
        <position position="108"/>
    </location>
    <ligand>
        <name>heme c</name>
        <dbReference type="ChEBI" id="CHEBI:61717"/>
        <label>1</label>
    </ligand>
    <ligandPart>
        <name>Fe</name>
        <dbReference type="ChEBI" id="CHEBI:18248"/>
    </ligandPart>
</feature>
<dbReference type="PANTHER" id="PTHR30600">
    <property type="entry name" value="CYTOCHROME C PEROXIDASE-RELATED"/>
    <property type="match status" value="1"/>
</dbReference>
<dbReference type="PROSITE" id="PS51007">
    <property type="entry name" value="CYTC"/>
    <property type="match status" value="1"/>
</dbReference>
<keyword evidence="12" id="KW-1185">Reference proteome</keyword>
<dbReference type="KEGG" id="pphe:PP2015_3531"/>
<sequence length="404" mass="44384">MAQLSVAMFCCFSNCSQFQLLNKTVSSVFLRKMCMKKLLLLTSLIALSACNNDTPVFIEDDNNIGSLPSIPPSPENNPTTDEKVKLGKLLFWDPILSGNKDIACASCHHPNHGYAENLDLSIGVGGSGLSENRHGGKLIHRNAPTILNTAFNGMDEDGAVDPLNSPMFWDKRANSLEEQALLVLQSDVEMRGDTISEDDIMQVLSERLLNIAEYRSLFNNAFGDETINAERITQAIAAFERSLIASNSPFDLYARGDENALTDQQIRGMDAFVEAGCAQCHDGPMFSDFELHQLPVKENAKLVQLGVVDEGNEKRFRTPSLRNLSFTAPYMHNGTEATLRDAILFYDDIANPGNSEELANLNFDDVDSETLDAIEAFIHALSDDSFDKSIPQTVPSNLKPGGNI</sequence>
<dbReference type="Gene3D" id="1.10.760.10">
    <property type="entry name" value="Cytochrome c-like domain"/>
    <property type="match status" value="2"/>
</dbReference>
<keyword evidence="7 9" id="KW-0408">Iron</keyword>
<dbReference type="EMBL" id="CP013188">
    <property type="protein sequence ID" value="ALO44005.1"/>
    <property type="molecule type" value="Genomic_DNA"/>
</dbReference>
<dbReference type="GO" id="GO:0020037">
    <property type="term" value="F:heme binding"/>
    <property type="evidence" value="ECO:0007669"/>
    <property type="project" value="InterPro"/>
</dbReference>
<gene>
    <name evidence="11" type="ORF">PP2015_3531</name>
</gene>
<keyword evidence="11" id="KW-0575">Peroxidase</keyword>
<keyword evidence="3 9" id="KW-0479">Metal-binding</keyword>
<feature type="binding site" description="covalent" evidence="8">
    <location>
        <position position="107"/>
    </location>
    <ligand>
        <name>heme c</name>
        <dbReference type="ChEBI" id="CHEBI:61717"/>
        <label>1</label>
    </ligand>
</feature>
<comment type="subcellular location">
    <subcellularLocation>
        <location evidence="1">Periplasm</location>
    </subcellularLocation>
</comment>
<dbReference type="InterPro" id="IPR026259">
    <property type="entry name" value="MauG/Cytc_peroxidase"/>
</dbReference>
<evidence type="ECO:0000256" key="8">
    <source>
        <dbReference type="PIRSR" id="PIRSR000294-1"/>
    </source>
</evidence>
<dbReference type="PIRSF" id="PIRSF000294">
    <property type="entry name" value="Cytochrome-c_peroxidase"/>
    <property type="match status" value="1"/>
</dbReference>
<comment type="PTM">
    <text evidence="8">Binds 2 heme groups per subunit.</text>
</comment>
<dbReference type="InterPro" id="IPR036909">
    <property type="entry name" value="Cyt_c-like_dom_sf"/>
</dbReference>
<evidence type="ECO:0000256" key="7">
    <source>
        <dbReference type="ARBA" id="ARBA00023004"/>
    </source>
</evidence>
<dbReference type="GO" id="GO:0004130">
    <property type="term" value="F:cytochrome-c peroxidase activity"/>
    <property type="evidence" value="ECO:0007669"/>
    <property type="project" value="TreeGrafter"/>
</dbReference>
<evidence type="ECO:0000256" key="3">
    <source>
        <dbReference type="ARBA" id="ARBA00022723"/>
    </source>
</evidence>
<dbReference type="PATRIC" id="fig|161398.10.peg.3600"/>
<evidence type="ECO:0000256" key="4">
    <source>
        <dbReference type="ARBA" id="ARBA00022729"/>
    </source>
</evidence>
<comment type="cofactor">
    <cofactor evidence="8">
        <name>heme</name>
        <dbReference type="ChEBI" id="CHEBI:30413"/>
    </cofactor>
    <text evidence="8">Binds 2 heme groups.</text>
</comment>
<dbReference type="GO" id="GO:0046872">
    <property type="term" value="F:metal ion binding"/>
    <property type="evidence" value="ECO:0007669"/>
    <property type="project" value="UniProtKB-KW"/>
</dbReference>
<evidence type="ECO:0000256" key="2">
    <source>
        <dbReference type="ARBA" id="ARBA00022617"/>
    </source>
</evidence>
<dbReference type="Pfam" id="PF03150">
    <property type="entry name" value="CCP_MauG"/>
    <property type="match status" value="1"/>
</dbReference>
<dbReference type="SUPFAM" id="SSF46626">
    <property type="entry name" value="Cytochrome c"/>
    <property type="match status" value="2"/>
</dbReference>
<reference evidence="11 12" key="1">
    <citation type="submission" date="2015-11" db="EMBL/GenBank/DDBJ databases">
        <authorList>
            <person name="Zhang Y."/>
            <person name="Guo Z."/>
        </authorList>
    </citation>
    <scope>NUCLEOTIDE SEQUENCE [LARGE SCALE GENOMIC DNA]</scope>
    <source>
        <strain evidence="11 12">KCTC 12086</strain>
    </source>
</reference>
<dbReference type="InterPro" id="IPR009056">
    <property type="entry name" value="Cyt_c-like_dom"/>
</dbReference>
<dbReference type="InterPro" id="IPR051395">
    <property type="entry name" value="Cytochrome_c_Peroxidase/MauG"/>
</dbReference>
<protein>
    <submittedName>
        <fullName evidence="11">Cytochrome c551 peroxidase</fullName>
    </submittedName>
</protein>
<dbReference type="STRING" id="161398.PP2015_3531"/>
<evidence type="ECO:0000256" key="5">
    <source>
        <dbReference type="ARBA" id="ARBA00022764"/>
    </source>
</evidence>
<feature type="binding site" description="axial binding residue" evidence="9">
    <location>
        <position position="281"/>
    </location>
    <ligand>
        <name>heme c</name>
        <dbReference type="ChEBI" id="CHEBI:61717"/>
        <label>2</label>
    </ligand>
    <ligandPart>
        <name>Fe</name>
        <dbReference type="ChEBI" id="CHEBI:18248"/>
    </ligandPart>
</feature>
<proteinExistence type="predicted"/>
<evidence type="ECO:0000256" key="6">
    <source>
        <dbReference type="ARBA" id="ARBA00023002"/>
    </source>
</evidence>
<dbReference type="GO" id="GO:0042597">
    <property type="term" value="C:periplasmic space"/>
    <property type="evidence" value="ECO:0007669"/>
    <property type="project" value="UniProtKB-SubCell"/>
</dbReference>
<dbReference type="InterPro" id="IPR004852">
    <property type="entry name" value="Di-haem_cyt_c_peroxidsae"/>
</dbReference>
<keyword evidence="4" id="KW-0732">Signal</keyword>
<evidence type="ECO:0000313" key="11">
    <source>
        <dbReference type="EMBL" id="ALO44005.1"/>
    </source>
</evidence>
<dbReference type="GO" id="GO:0009055">
    <property type="term" value="F:electron transfer activity"/>
    <property type="evidence" value="ECO:0007669"/>
    <property type="project" value="InterPro"/>
</dbReference>
<dbReference type="AlphaFoldDB" id="A0A0S2K789"/>
<feature type="domain" description="Cytochrome c" evidence="10">
    <location>
        <begin position="263"/>
        <end position="382"/>
    </location>
</feature>
<dbReference type="Proteomes" id="UP000061457">
    <property type="component" value="Chromosome II"/>
</dbReference>